<dbReference type="GO" id="GO:0015355">
    <property type="term" value="F:secondary active monocarboxylate transmembrane transporter activity"/>
    <property type="evidence" value="ECO:0007669"/>
    <property type="project" value="TreeGrafter"/>
</dbReference>
<evidence type="ECO:0000256" key="1">
    <source>
        <dbReference type="ARBA" id="ARBA00004141"/>
    </source>
</evidence>
<dbReference type="InterPro" id="IPR020846">
    <property type="entry name" value="MFS_dom"/>
</dbReference>
<dbReference type="GeneID" id="30203696"/>
<feature type="domain" description="Major facilitator superfamily (MFS) profile" evidence="6">
    <location>
        <begin position="39"/>
        <end position="453"/>
    </location>
</feature>
<keyword evidence="3 5" id="KW-1133">Transmembrane helix</keyword>
<dbReference type="InterPro" id="IPR036259">
    <property type="entry name" value="MFS_trans_sf"/>
</dbReference>
<dbReference type="PANTHER" id="PTHR23508:SF10">
    <property type="entry name" value="CARBOXYLIC ACID TRANSPORTER PROTEIN HOMOLOG"/>
    <property type="match status" value="1"/>
</dbReference>
<dbReference type="PROSITE" id="PS50850">
    <property type="entry name" value="MFS"/>
    <property type="match status" value="1"/>
</dbReference>
<dbReference type="RefSeq" id="XP_019038492.1">
    <property type="nucleotide sequence ID" value="XM_019186450.1"/>
</dbReference>
<feature type="transmembrane region" description="Helical" evidence="5">
    <location>
        <begin position="326"/>
        <end position="344"/>
    </location>
</feature>
<dbReference type="STRING" id="683960.A0A1E3P1K0"/>
<dbReference type="GO" id="GO:0005886">
    <property type="term" value="C:plasma membrane"/>
    <property type="evidence" value="ECO:0007669"/>
    <property type="project" value="EnsemblFungi"/>
</dbReference>
<feature type="transmembrane region" description="Helical" evidence="5">
    <location>
        <begin position="130"/>
        <end position="150"/>
    </location>
</feature>
<evidence type="ECO:0000256" key="4">
    <source>
        <dbReference type="ARBA" id="ARBA00023136"/>
    </source>
</evidence>
<reference evidence="7 8" key="1">
    <citation type="journal article" date="2016" name="Proc. Natl. Acad. Sci. U.S.A.">
        <title>Comparative genomics of biotechnologically important yeasts.</title>
        <authorList>
            <person name="Riley R."/>
            <person name="Haridas S."/>
            <person name="Wolfe K.H."/>
            <person name="Lopes M.R."/>
            <person name="Hittinger C.T."/>
            <person name="Goeker M."/>
            <person name="Salamov A.A."/>
            <person name="Wisecaver J.H."/>
            <person name="Long T.M."/>
            <person name="Calvey C.H."/>
            <person name="Aerts A.L."/>
            <person name="Barry K.W."/>
            <person name="Choi C."/>
            <person name="Clum A."/>
            <person name="Coughlan A.Y."/>
            <person name="Deshpande S."/>
            <person name="Douglass A.P."/>
            <person name="Hanson S.J."/>
            <person name="Klenk H.-P."/>
            <person name="LaButti K.M."/>
            <person name="Lapidus A."/>
            <person name="Lindquist E.A."/>
            <person name="Lipzen A.M."/>
            <person name="Meier-Kolthoff J.P."/>
            <person name="Ohm R.A."/>
            <person name="Otillar R.P."/>
            <person name="Pangilinan J.L."/>
            <person name="Peng Y."/>
            <person name="Rokas A."/>
            <person name="Rosa C.A."/>
            <person name="Scheuner C."/>
            <person name="Sibirny A.A."/>
            <person name="Slot J.C."/>
            <person name="Stielow J.B."/>
            <person name="Sun H."/>
            <person name="Kurtzman C.P."/>
            <person name="Blackwell M."/>
            <person name="Grigoriev I.V."/>
            <person name="Jeffries T.W."/>
        </authorList>
    </citation>
    <scope>NUCLEOTIDE SEQUENCE [LARGE SCALE GENOMIC DNA]</scope>
    <source>
        <strain evidence="8">ATCC 58044 / CBS 1984 / NCYC 433 / NRRL Y-366-8</strain>
    </source>
</reference>
<evidence type="ECO:0000259" key="6">
    <source>
        <dbReference type="PROSITE" id="PS50850"/>
    </source>
</evidence>
<feature type="transmembrane region" description="Helical" evidence="5">
    <location>
        <begin position="297"/>
        <end position="320"/>
    </location>
</feature>
<dbReference type="EMBL" id="KV454211">
    <property type="protein sequence ID" value="ODQ59285.1"/>
    <property type="molecule type" value="Genomic_DNA"/>
</dbReference>
<accession>A0A1E3P1K0</accession>
<dbReference type="OrthoDB" id="5296287at2759"/>
<evidence type="ECO:0000256" key="2">
    <source>
        <dbReference type="ARBA" id="ARBA00022692"/>
    </source>
</evidence>
<keyword evidence="4 5" id="KW-0472">Membrane</keyword>
<dbReference type="GO" id="GO:0097080">
    <property type="term" value="P:plasma membrane selenite transport"/>
    <property type="evidence" value="ECO:0007669"/>
    <property type="project" value="EnsemblFungi"/>
</dbReference>
<organism evidence="7 8">
    <name type="scientific">Wickerhamomyces anomalus (strain ATCC 58044 / CBS 1984 / NCYC 433 / NRRL Y-366-8)</name>
    <name type="common">Yeast</name>
    <name type="synonym">Hansenula anomala</name>
    <dbReference type="NCBI Taxonomy" id="683960"/>
    <lineage>
        <taxon>Eukaryota</taxon>
        <taxon>Fungi</taxon>
        <taxon>Dikarya</taxon>
        <taxon>Ascomycota</taxon>
        <taxon>Saccharomycotina</taxon>
        <taxon>Saccharomycetes</taxon>
        <taxon>Phaffomycetales</taxon>
        <taxon>Wickerhamomycetaceae</taxon>
        <taxon>Wickerhamomyces</taxon>
    </lineage>
</organism>
<gene>
    <name evidence="7" type="ORF">WICANDRAFT_94420</name>
</gene>
<evidence type="ECO:0000256" key="3">
    <source>
        <dbReference type="ARBA" id="ARBA00022989"/>
    </source>
</evidence>
<dbReference type="PANTHER" id="PTHR23508">
    <property type="entry name" value="CARBOXYLIC ACID TRANSPORTER PROTEIN HOMOLOG"/>
    <property type="match status" value="1"/>
</dbReference>
<dbReference type="Pfam" id="PF00083">
    <property type="entry name" value="Sugar_tr"/>
    <property type="match status" value="1"/>
</dbReference>
<sequence>MGQYCITRISSLMEVKLVNLKDLNPFIDLKDMSANNWNYFFMGFLAWLSASFDFFCTSVAGSKIAESLNVTTADITWGLSAVLMVRSSGAIIFGYWTDNYSRKWPFIFCAMMFMVLQIATGFVKSYQTFLLVRALSGVSMGGTYACSAATSLDDSPVKARSFLSGLFFSAYACGFIFATIFWRAFQNTQHSWKALFWFSSGIPACLIVWRLMFPETKYFQRVKKARELIIEDKKKAGVYVKPNFKTKMATVWSLTQKNWLMFIYLILLLTGGNYLTHASQDLYPSMLRKQLKMSEDAITVAIVVVNLGAIAGSLITGLVMEVLGRRLSLLVVCILGGCFVYPAYMLHNSSAILGGGFAEFFAVMGVWGVIPIHLSELSPPDARALVSGLAYQLGNLASAASSTIETNLANKYPLEFDSTGKAIRFDYAKVMAILTGAVFIYTFVIVLIGPEKFHRDLSSPIMKKYIGKVIEREQDQELGYSKQDSSSDQDSQMKANIDQISNVEVGFNGTKL</sequence>
<name>A0A1E3P1K0_WICAA</name>
<evidence type="ECO:0000256" key="5">
    <source>
        <dbReference type="SAM" id="Phobius"/>
    </source>
</evidence>
<dbReference type="GO" id="GO:0035879">
    <property type="term" value="P:plasma membrane lactate transport"/>
    <property type="evidence" value="ECO:0007669"/>
    <property type="project" value="EnsemblFungi"/>
</dbReference>
<feature type="transmembrane region" description="Helical" evidence="5">
    <location>
        <begin position="194"/>
        <end position="213"/>
    </location>
</feature>
<feature type="transmembrane region" description="Helical" evidence="5">
    <location>
        <begin position="427"/>
        <end position="448"/>
    </location>
</feature>
<evidence type="ECO:0000313" key="7">
    <source>
        <dbReference type="EMBL" id="ODQ59285.1"/>
    </source>
</evidence>
<dbReference type="Proteomes" id="UP000094112">
    <property type="component" value="Unassembled WGS sequence"/>
</dbReference>
<feature type="transmembrane region" description="Helical" evidence="5">
    <location>
        <begin position="103"/>
        <end position="123"/>
    </location>
</feature>
<feature type="transmembrane region" description="Helical" evidence="5">
    <location>
        <begin position="77"/>
        <end position="97"/>
    </location>
</feature>
<feature type="transmembrane region" description="Helical" evidence="5">
    <location>
        <begin position="37"/>
        <end position="56"/>
    </location>
</feature>
<keyword evidence="2 5" id="KW-0812">Transmembrane</keyword>
<protein>
    <recommendedName>
        <fullName evidence="6">Major facilitator superfamily (MFS) profile domain-containing protein</fullName>
    </recommendedName>
</protein>
<evidence type="ECO:0000313" key="8">
    <source>
        <dbReference type="Proteomes" id="UP000094112"/>
    </source>
</evidence>
<dbReference type="SUPFAM" id="SSF103473">
    <property type="entry name" value="MFS general substrate transporter"/>
    <property type="match status" value="1"/>
</dbReference>
<feature type="transmembrane region" description="Helical" evidence="5">
    <location>
        <begin position="162"/>
        <end position="182"/>
    </location>
</feature>
<proteinExistence type="predicted"/>
<feature type="transmembrane region" description="Helical" evidence="5">
    <location>
        <begin position="351"/>
        <end position="370"/>
    </location>
</feature>
<comment type="subcellular location">
    <subcellularLocation>
        <location evidence="1">Membrane</location>
        <topology evidence="1">Multi-pass membrane protein</topology>
    </subcellularLocation>
</comment>
<dbReference type="InterPro" id="IPR005828">
    <property type="entry name" value="MFS_sugar_transport-like"/>
</dbReference>
<dbReference type="CDD" id="cd17316">
    <property type="entry name" value="MFS_SV2_like"/>
    <property type="match status" value="1"/>
</dbReference>
<feature type="transmembrane region" description="Helical" evidence="5">
    <location>
        <begin position="259"/>
        <end position="276"/>
    </location>
</feature>
<dbReference type="AlphaFoldDB" id="A0A1E3P1K0"/>
<dbReference type="GO" id="GO:0006849">
    <property type="term" value="P:plasma membrane pyruvate transport"/>
    <property type="evidence" value="ECO:0007669"/>
    <property type="project" value="EnsemblFungi"/>
</dbReference>
<dbReference type="GO" id="GO:0097079">
    <property type="term" value="F:selenite:proton symporter activity"/>
    <property type="evidence" value="ECO:0007669"/>
    <property type="project" value="EnsemblFungi"/>
</dbReference>
<keyword evidence="8" id="KW-1185">Reference proteome</keyword>
<dbReference type="Gene3D" id="1.20.1250.20">
    <property type="entry name" value="MFS general substrate transporter like domains"/>
    <property type="match status" value="1"/>
</dbReference>